<accession>D6U896</accession>
<sequence>MLTRCHSPILPPWKEENFFDLALLAHTYQALVAPSGVSLGVDVGQRYLAVTATTTGQASFSGKQVRSTADHYARLRKALKYEWTGLQR</sequence>
<reference evidence="1 2" key="1">
    <citation type="journal article" date="2011" name="Stand. Genomic Sci.">
        <title>Non-contiguous finished genome sequence and contextual data of the filamentous soil bacterium Ktedonobacter racemifer type strain (SOSP1-21).</title>
        <authorList>
            <person name="Chang Y.J."/>
            <person name="Land M."/>
            <person name="Hauser L."/>
            <person name="Chertkov O."/>
            <person name="Del Rio T.G."/>
            <person name="Nolan M."/>
            <person name="Copeland A."/>
            <person name="Tice H."/>
            <person name="Cheng J.F."/>
            <person name="Lucas S."/>
            <person name="Han C."/>
            <person name="Goodwin L."/>
            <person name="Pitluck S."/>
            <person name="Ivanova N."/>
            <person name="Ovchinikova G."/>
            <person name="Pati A."/>
            <person name="Chen A."/>
            <person name="Palaniappan K."/>
            <person name="Mavromatis K."/>
            <person name="Liolios K."/>
            <person name="Brettin T."/>
            <person name="Fiebig A."/>
            <person name="Rohde M."/>
            <person name="Abt B."/>
            <person name="Goker M."/>
            <person name="Detter J.C."/>
            <person name="Woyke T."/>
            <person name="Bristow J."/>
            <person name="Eisen J.A."/>
            <person name="Markowitz V."/>
            <person name="Hugenholtz P."/>
            <person name="Kyrpides N.C."/>
            <person name="Klenk H.P."/>
            <person name="Lapidus A."/>
        </authorList>
    </citation>
    <scope>NUCLEOTIDE SEQUENCE [LARGE SCALE GENOMIC DNA]</scope>
    <source>
        <strain evidence="2">DSM 44963</strain>
    </source>
</reference>
<proteinExistence type="predicted"/>
<evidence type="ECO:0000313" key="2">
    <source>
        <dbReference type="Proteomes" id="UP000004508"/>
    </source>
</evidence>
<protein>
    <recommendedName>
        <fullName evidence="3">Transposase</fullName>
    </recommendedName>
</protein>
<comment type="caution">
    <text evidence="1">The sequence shown here is derived from an EMBL/GenBank/DDBJ whole genome shotgun (WGS) entry which is preliminary data.</text>
</comment>
<keyword evidence="2" id="KW-1185">Reference proteome</keyword>
<dbReference type="Proteomes" id="UP000004508">
    <property type="component" value="Unassembled WGS sequence"/>
</dbReference>
<dbReference type="EMBL" id="ADVG01000005">
    <property type="protein sequence ID" value="EFH80107.1"/>
    <property type="molecule type" value="Genomic_DNA"/>
</dbReference>
<name>D6U896_KTERA</name>
<evidence type="ECO:0008006" key="3">
    <source>
        <dbReference type="Google" id="ProtNLM"/>
    </source>
</evidence>
<gene>
    <name evidence="1" type="ORF">Krac_0660</name>
</gene>
<dbReference type="InParanoid" id="D6U896"/>
<dbReference type="AlphaFoldDB" id="D6U896"/>
<organism evidence="1 2">
    <name type="scientific">Ktedonobacter racemifer DSM 44963</name>
    <dbReference type="NCBI Taxonomy" id="485913"/>
    <lineage>
        <taxon>Bacteria</taxon>
        <taxon>Bacillati</taxon>
        <taxon>Chloroflexota</taxon>
        <taxon>Ktedonobacteria</taxon>
        <taxon>Ktedonobacterales</taxon>
        <taxon>Ktedonobacteraceae</taxon>
        <taxon>Ktedonobacter</taxon>
    </lineage>
</organism>
<evidence type="ECO:0000313" key="1">
    <source>
        <dbReference type="EMBL" id="EFH80107.1"/>
    </source>
</evidence>